<keyword evidence="4" id="KW-1185">Reference proteome</keyword>
<dbReference type="InterPro" id="IPR036390">
    <property type="entry name" value="WH_DNA-bd_sf"/>
</dbReference>
<dbReference type="Pfam" id="PF00027">
    <property type="entry name" value="cNMP_binding"/>
    <property type="match status" value="1"/>
</dbReference>
<dbReference type="SUPFAM" id="SSF51206">
    <property type="entry name" value="cAMP-binding domain-like"/>
    <property type="match status" value="1"/>
</dbReference>
<dbReference type="AlphaFoldDB" id="A0A3N4U892"/>
<dbReference type="OrthoDB" id="571714at2"/>
<dbReference type="InterPro" id="IPR000595">
    <property type="entry name" value="cNMP-bd_dom"/>
</dbReference>
<dbReference type="Gene3D" id="2.60.120.10">
    <property type="entry name" value="Jelly Rolls"/>
    <property type="match status" value="1"/>
</dbReference>
<evidence type="ECO:0000313" key="4">
    <source>
        <dbReference type="Proteomes" id="UP000272193"/>
    </source>
</evidence>
<name>A0A3N4U892_9BURK</name>
<dbReference type="Proteomes" id="UP000272193">
    <property type="component" value="Unassembled WGS sequence"/>
</dbReference>
<protein>
    <submittedName>
        <fullName evidence="3">CRP-like cAMP-binding protein</fullName>
    </submittedName>
</protein>
<comment type="caution">
    <text evidence="3">The sequence shown here is derived from an EMBL/GenBank/DDBJ whole genome shotgun (WGS) entry which is preliminary data.</text>
</comment>
<dbReference type="EMBL" id="RKQL01000004">
    <property type="protein sequence ID" value="RPE66672.1"/>
    <property type="molecule type" value="Genomic_DNA"/>
</dbReference>
<dbReference type="RefSeq" id="WP_124222720.1">
    <property type="nucleotide sequence ID" value="NZ_RKQL01000004.1"/>
</dbReference>
<reference evidence="3 4" key="1">
    <citation type="submission" date="2018-11" db="EMBL/GenBank/DDBJ databases">
        <title>Genomic Encyclopedia of Type Strains, Phase IV (KMG-IV): sequencing the most valuable type-strain genomes for metagenomic binning, comparative biology and taxonomic classification.</title>
        <authorList>
            <person name="Goeker M."/>
        </authorList>
    </citation>
    <scope>NUCLEOTIDE SEQUENCE [LARGE SCALE GENOMIC DNA]</scope>
    <source>
        <strain evidence="3 4">DSM 101684</strain>
    </source>
</reference>
<dbReference type="CDD" id="cd00038">
    <property type="entry name" value="CAP_ED"/>
    <property type="match status" value="1"/>
</dbReference>
<feature type="region of interest" description="Disordered" evidence="1">
    <location>
        <begin position="194"/>
        <end position="215"/>
    </location>
</feature>
<dbReference type="InterPro" id="IPR018490">
    <property type="entry name" value="cNMP-bd_dom_sf"/>
</dbReference>
<dbReference type="InterPro" id="IPR014710">
    <property type="entry name" value="RmlC-like_jellyroll"/>
</dbReference>
<evidence type="ECO:0000259" key="2">
    <source>
        <dbReference type="Pfam" id="PF00027"/>
    </source>
</evidence>
<feature type="compositionally biased region" description="Basic and acidic residues" evidence="1">
    <location>
        <begin position="204"/>
        <end position="215"/>
    </location>
</feature>
<evidence type="ECO:0000313" key="3">
    <source>
        <dbReference type="EMBL" id="RPE66672.1"/>
    </source>
</evidence>
<feature type="domain" description="Cyclic nucleotide-binding" evidence="2">
    <location>
        <begin position="29"/>
        <end position="110"/>
    </location>
</feature>
<sequence length="215" mass="23786">MDTAVPDTLPDTLAELLPTPLHAQCRTMSVARGERLFHTGAVPEWMFFVAAGEVVLERPGVGGALLVLQRQRQGFVAEASLQSARYHCDARVTLSARITRIPAAALRWIAMLNGELRRLRQQCERLSLQRVQDRLLHWLATAPGGRFETTAGGLKSLAAELGVSHEALYRCVARLEASGQIRREPAAVVWVRDAHPKPPTGVRRRTECKKQESSP</sequence>
<proteinExistence type="predicted"/>
<organism evidence="3 4">
    <name type="scientific">Tibeticola sediminis</name>
    <dbReference type="NCBI Taxonomy" id="1917811"/>
    <lineage>
        <taxon>Bacteria</taxon>
        <taxon>Pseudomonadati</taxon>
        <taxon>Pseudomonadota</taxon>
        <taxon>Betaproteobacteria</taxon>
        <taxon>Burkholderiales</taxon>
        <taxon>Comamonadaceae</taxon>
        <taxon>Tibeticola</taxon>
    </lineage>
</organism>
<evidence type="ECO:0000256" key="1">
    <source>
        <dbReference type="SAM" id="MobiDB-lite"/>
    </source>
</evidence>
<accession>A0A3N4U892</accession>
<gene>
    <name evidence="3" type="ORF">EDC62_1744</name>
</gene>
<dbReference type="SUPFAM" id="SSF46785">
    <property type="entry name" value="Winged helix' DNA-binding domain"/>
    <property type="match status" value="1"/>
</dbReference>